<evidence type="ECO:0000256" key="8">
    <source>
        <dbReference type="ARBA" id="ARBA00023029"/>
    </source>
</evidence>
<proteinExistence type="inferred from homology"/>
<dbReference type="InterPro" id="IPR036388">
    <property type="entry name" value="WH-like_DNA-bd_sf"/>
</dbReference>
<organism evidence="15 16">
    <name type="scientific">Athelia psychrophila</name>
    <dbReference type="NCBI Taxonomy" id="1759441"/>
    <lineage>
        <taxon>Eukaryota</taxon>
        <taxon>Fungi</taxon>
        <taxon>Dikarya</taxon>
        <taxon>Basidiomycota</taxon>
        <taxon>Agaricomycotina</taxon>
        <taxon>Agaricomycetes</taxon>
        <taxon>Agaricomycetidae</taxon>
        <taxon>Atheliales</taxon>
        <taxon>Atheliaceae</taxon>
        <taxon>Athelia</taxon>
    </lineage>
</organism>
<dbReference type="CDD" id="cd00223">
    <property type="entry name" value="TOPRIM_TopoIIB_SPO"/>
    <property type="match status" value="1"/>
</dbReference>
<evidence type="ECO:0000256" key="11">
    <source>
        <dbReference type="ARBA" id="ARBA00023242"/>
    </source>
</evidence>
<dbReference type="GO" id="GO:0042138">
    <property type="term" value="P:meiotic DNA double-strand break formation"/>
    <property type="evidence" value="ECO:0007669"/>
    <property type="project" value="InterPro"/>
</dbReference>
<dbReference type="Pfam" id="PF21180">
    <property type="entry name" value="TOP6A-Spo11_Toprim"/>
    <property type="match status" value="1"/>
</dbReference>
<evidence type="ECO:0000256" key="6">
    <source>
        <dbReference type="ARBA" id="ARBA00022723"/>
    </source>
</evidence>
<dbReference type="Pfam" id="PF04406">
    <property type="entry name" value="TP6A_N"/>
    <property type="match status" value="1"/>
</dbReference>
<protein>
    <recommendedName>
        <fullName evidence="5">DNA topoisomerase (ATP-hydrolyzing)</fullName>
        <ecNumber evidence="5">5.6.2.2</ecNumber>
    </recommendedName>
</protein>
<evidence type="ECO:0000256" key="4">
    <source>
        <dbReference type="ARBA" id="ARBA00006559"/>
    </source>
</evidence>
<evidence type="ECO:0000313" key="15">
    <source>
        <dbReference type="EMBL" id="KZP09889.1"/>
    </source>
</evidence>
<dbReference type="GO" id="GO:0005524">
    <property type="term" value="F:ATP binding"/>
    <property type="evidence" value="ECO:0007669"/>
    <property type="project" value="InterPro"/>
</dbReference>
<dbReference type="GO" id="GO:0046872">
    <property type="term" value="F:metal ion binding"/>
    <property type="evidence" value="ECO:0007669"/>
    <property type="project" value="UniProtKB-KW"/>
</dbReference>
<feature type="domain" description="Spo11/DNA topoisomerase VI subunit A N-terminal" evidence="13">
    <location>
        <begin position="1"/>
        <end position="50"/>
    </location>
</feature>
<dbReference type="GO" id="GO:0003677">
    <property type="term" value="F:DNA binding"/>
    <property type="evidence" value="ECO:0007669"/>
    <property type="project" value="UniProtKB-UniRule"/>
</dbReference>
<comment type="catalytic activity">
    <reaction evidence="1 12">
        <text>ATP-dependent breakage, passage and rejoining of double-stranded DNA.</text>
        <dbReference type="EC" id="5.6.2.2"/>
    </reaction>
</comment>
<dbReference type="PANTHER" id="PTHR10848:SF0">
    <property type="entry name" value="MEIOTIC RECOMBINATION PROTEIN SPO11"/>
    <property type="match status" value="1"/>
</dbReference>
<keyword evidence="6" id="KW-0479">Metal-binding</keyword>
<accession>A0A165YT61</accession>
<dbReference type="GO" id="GO:0000228">
    <property type="term" value="C:nuclear chromosome"/>
    <property type="evidence" value="ECO:0007669"/>
    <property type="project" value="TreeGrafter"/>
</dbReference>
<evidence type="ECO:0000256" key="3">
    <source>
        <dbReference type="ARBA" id="ARBA00004123"/>
    </source>
</evidence>
<sequence length="312" mass="34644">MHEALVYNIPITKRDIYYRDVPLFQTQAVVDSLIDDIAADMGLDKTQLNIRASAKGLVCGGDLVMYLKSGGVTHTSTSEGTLIPAGEDISRFEVNPDIAWVLVVEKEAVFQTLCRLELAGHPSLPGPGIIITGKGYPDVATRHLVKTLSDNLPTIPVMALVDGDAYGLDILSVYKHGSAKLRHLDLKLAAGRIEWIGVWASDLVDLGIDRNMLIPISKHDEKKALVMLQRDASIMPPEWKKQLEHNLDTQRKAEIEILTSKTARTQNLEECERGYQQSEGALKLLEYLLRKITRRLASADMDLDCVKYEASQ</sequence>
<evidence type="ECO:0000256" key="5">
    <source>
        <dbReference type="ARBA" id="ARBA00012895"/>
    </source>
</evidence>
<dbReference type="GO" id="GO:0007131">
    <property type="term" value="P:reciprocal meiotic recombination"/>
    <property type="evidence" value="ECO:0007669"/>
    <property type="project" value="TreeGrafter"/>
</dbReference>
<reference evidence="15 16" key="1">
    <citation type="journal article" date="2016" name="Mol. Biol. Evol.">
        <title>Comparative Genomics of Early-Diverging Mushroom-Forming Fungi Provides Insights into the Origins of Lignocellulose Decay Capabilities.</title>
        <authorList>
            <person name="Nagy L.G."/>
            <person name="Riley R."/>
            <person name="Tritt A."/>
            <person name="Adam C."/>
            <person name="Daum C."/>
            <person name="Floudas D."/>
            <person name="Sun H."/>
            <person name="Yadav J.S."/>
            <person name="Pangilinan J."/>
            <person name="Larsson K.H."/>
            <person name="Matsuura K."/>
            <person name="Barry K."/>
            <person name="Labutti K."/>
            <person name="Kuo R."/>
            <person name="Ohm R.A."/>
            <person name="Bhattacharya S.S."/>
            <person name="Shirouzu T."/>
            <person name="Yoshinaga Y."/>
            <person name="Martin F.M."/>
            <person name="Grigoriev I.V."/>
            <person name="Hibbett D.S."/>
        </authorList>
    </citation>
    <scope>NUCLEOTIDE SEQUENCE [LARGE SCALE GENOMIC DNA]</scope>
    <source>
        <strain evidence="15 16">CBS 109695</strain>
    </source>
</reference>
<dbReference type="Gene3D" id="1.10.10.10">
    <property type="entry name" value="Winged helix-like DNA-binding domain superfamily/Winged helix DNA-binding domain"/>
    <property type="match status" value="1"/>
</dbReference>
<comment type="cofactor">
    <cofactor evidence="2">
        <name>Mg(2+)</name>
        <dbReference type="ChEBI" id="CHEBI:18420"/>
    </cofactor>
</comment>
<dbReference type="InterPro" id="IPR013049">
    <property type="entry name" value="Spo11/TopoVI_A_N"/>
</dbReference>
<feature type="active site" description="O-(5'-phospho-DNA)-tyrosine intermediate" evidence="12">
    <location>
        <position position="18"/>
    </location>
</feature>
<dbReference type="InterPro" id="IPR036078">
    <property type="entry name" value="Spo11/TopoVI_A_sf"/>
</dbReference>
<gene>
    <name evidence="15" type="ORF">FIBSPDRAFT_839033</name>
</gene>
<feature type="domain" description="Topoisomerase 6 subunit A/Spo11 TOPRIM" evidence="14">
    <location>
        <begin position="100"/>
        <end position="262"/>
    </location>
</feature>
<evidence type="ECO:0000256" key="7">
    <source>
        <dbReference type="ARBA" id="ARBA00022842"/>
    </source>
</evidence>
<dbReference type="PANTHER" id="PTHR10848">
    <property type="entry name" value="MEIOTIC RECOMBINATION PROTEIN SPO11"/>
    <property type="match status" value="1"/>
</dbReference>
<dbReference type="SUPFAM" id="SSF56726">
    <property type="entry name" value="DNA topoisomerase IV, alpha subunit"/>
    <property type="match status" value="1"/>
</dbReference>
<keyword evidence="8 12" id="KW-0799">Topoisomerase</keyword>
<dbReference type="PROSITE" id="PS52041">
    <property type="entry name" value="TOPO_IIB"/>
    <property type="match status" value="1"/>
</dbReference>
<dbReference type="Proteomes" id="UP000076532">
    <property type="component" value="Unassembled WGS sequence"/>
</dbReference>
<dbReference type="EMBL" id="KV417690">
    <property type="protein sequence ID" value="KZP09889.1"/>
    <property type="molecule type" value="Genomic_DNA"/>
</dbReference>
<dbReference type="Gene3D" id="3.40.1360.10">
    <property type="match status" value="1"/>
</dbReference>
<evidence type="ECO:0000256" key="1">
    <source>
        <dbReference type="ARBA" id="ARBA00000185"/>
    </source>
</evidence>
<dbReference type="InterPro" id="IPR013048">
    <property type="entry name" value="Meiotic_Spo11"/>
</dbReference>
<keyword evidence="7" id="KW-0460">Magnesium</keyword>
<evidence type="ECO:0000256" key="10">
    <source>
        <dbReference type="ARBA" id="ARBA00023235"/>
    </source>
</evidence>
<evidence type="ECO:0000256" key="9">
    <source>
        <dbReference type="ARBA" id="ARBA00023125"/>
    </source>
</evidence>
<dbReference type="InterPro" id="IPR002815">
    <property type="entry name" value="Spo11/TopoVI_A"/>
</dbReference>
<comment type="subcellular location">
    <subcellularLocation>
        <location evidence="3">Nucleus</location>
    </subcellularLocation>
</comment>
<evidence type="ECO:0000259" key="14">
    <source>
        <dbReference type="Pfam" id="PF21180"/>
    </source>
</evidence>
<evidence type="ECO:0000256" key="12">
    <source>
        <dbReference type="PROSITE-ProRule" id="PRU01385"/>
    </source>
</evidence>
<keyword evidence="10 12" id="KW-0413">Isomerase</keyword>
<dbReference type="PRINTS" id="PR01551">
    <property type="entry name" value="SPO11HOMOLOG"/>
</dbReference>
<dbReference type="GO" id="GO:0003918">
    <property type="term" value="F:DNA topoisomerase type II (double strand cut, ATP-hydrolyzing) activity"/>
    <property type="evidence" value="ECO:0007669"/>
    <property type="project" value="UniProtKB-UniRule"/>
</dbReference>
<evidence type="ECO:0000256" key="2">
    <source>
        <dbReference type="ARBA" id="ARBA00001946"/>
    </source>
</evidence>
<dbReference type="AlphaFoldDB" id="A0A165YT61"/>
<name>A0A165YT61_9AGAM</name>
<dbReference type="PRINTS" id="PR01550">
    <property type="entry name" value="TOP6AFAMILY"/>
</dbReference>
<dbReference type="OrthoDB" id="5377392at2759"/>
<keyword evidence="11" id="KW-0539">Nucleus</keyword>
<dbReference type="GO" id="GO:0000706">
    <property type="term" value="P:meiotic DNA double-strand break processing"/>
    <property type="evidence" value="ECO:0007669"/>
    <property type="project" value="TreeGrafter"/>
</dbReference>
<keyword evidence="9 12" id="KW-0238">DNA-binding</keyword>
<dbReference type="STRING" id="436010.A0A165YT61"/>
<comment type="similarity">
    <text evidence="4 12">Belongs to the TOP6A family.</text>
</comment>
<evidence type="ECO:0000313" key="16">
    <source>
        <dbReference type="Proteomes" id="UP000076532"/>
    </source>
</evidence>
<keyword evidence="16" id="KW-1185">Reference proteome</keyword>
<dbReference type="EC" id="5.6.2.2" evidence="5"/>
<evidence type="ECO:0000259" key="13">
    <source>
        <dbReference type="Pfam" id="PF04406"/>
    </source>
</evidence>
<dbReference type="InterPro" id="IPR034136">
    <property type="entry name" value="TOPRIM_Topo6A/Spo11"/>
</dbReference>